<evidence type="ECO:0000256" key="1">
    <source>
        <dbReference type="SAM" id="MobiDB-lite"/>
    </source>
</evidence>
<feature type="compositionally biased region" description="Acidic residues" evidence="1">
    <location>
        <begin position="591"/>
        <end position="602"/>
    </location>
</feature>
<feature type="compositionally biased region" description="Low complexity" evidence="1">
    <location>
        <begin position="753"/>
        <end position="768"/>
    </location>
</feature>
<comment type="caution">
    <text evidence="2">The sequence shown here is derived from an EMBL/GenBank/DDBJ whole genome shotgun (WGS) entry which is preliminary data.</text>
</comment>
<feature type="region of interest" description="Disordered" evidence="1">
    <location>
        <begin position="583"/>
        <end position="768"/>
    </location>
</feature>
<name>A0ABS6HSK5_MYCGD</name>
<evidence type="ECO:0000313" key="3">
    <source>
        <dbReference type="Proteomes" id="UP000696413"/>
    </source>
</evidence>
<dbReference type="EMBL" id="JAHBOM010000018">
    <property type="protein sequence ID" value="MBU8825676.1"/>
    <property type="molecule type" value="Genomic_DNA"/>
</dbReference>
<feature type="compositionally biased region" description="Basic and acidic residues" evidence="1">
    <location>
        <begin position="649"/>
        <end position="660"/>
    </location>
</feature>
<gene>
    <name evidence="2" type="ORF">KL859_22730</name>
</gene>
<keyword evidence="3" id="KW-1185">Reference proteome</keyword>
<organism evidence="2 3">
    <name type="scientific">Mycolicibacterium goodii</name>
    <name type="common">Mycobacterium goodii</name>
    <dbReference type="NCBI Taxonomy" id="134601"/>
    <lineage>
        <taxon>Bacteria</taxon>
        <taxon>Bacillati</taxon>
        <taxon>Actinomycetota</taxon>
        <taxon>Actinomycetes</taxon>
        <taxon>Mycobacteriales</taxon>
        <taxon>Mycobacteriaceae</taxon>
        <taxon>Mycolicibacterium</taxon>
    </lineage>
</organism>
<feature type="compositionally biased region" description="Basic and acidic residues" evidence="1">
    <location>
        <begin position="694"/>
        <end position="714"/>
    </location>
</feature>
<feature type="compositionally biased region" description="Polar residues" evidence="1">
    <location>
        <begin position="626"/>
        <end position="647"/>
    </location>
</feature>
<proteinExistence type="predicted"/>
<sequence length="768" mass="81408">MAHKRTVEAEVTLAAVPVLPDIPGVPDLSGIPKLGGAYAVGPVFWAAELLGIMPIDVIKAAAGLMGGSEVAGLVTDLLEVLEFLSPVDIGVQGPWPSDVYNAVNNLDYLTGGIVDLIGEPVKAIPIVGPLVWETIDGLVGAIIETAPVLNQRRAMVFSESLGGLTTSLAYRDMIKAVQTNAADWGEGVTGQWLIFFNNPSRPGGGLFALATPITNLFGLNLSTPPAGSYTNGAANGGEITKVLNTAILDISWAYNILSDAPTTLNPLAWANAAVGAVFLTYLLPSTKPQNNILSHVVPELALSTIDGLKTILDVTGGQSLEMVPGWSDVVKVVERLDLLGLGVDDVLKEIANATKFPGTAHYITYDSGNLPLLEPFRLVPRLLSLIPGVHIPTPLTDSVEEALRMMINMAYQDVDPETLQRQYNMAGEQAYFYKNPLTPTQRLAAQKLIFNTLIDGIVNNALTPSKWTPTIPGLNLAPVFENDITLAVTAVLREIVEGIRTAVNPIFDRVQTGFKPVTDALDAIEGQITDALDGVLKVDEPEPTENSILARTTESVDPAGIAPVERAQLRTLFVAKEDITPVPEVTSEVEHEVEEQTEEAAVVEETKGDTEVSPPAPEAEVVAPKDTSTTPATDDAQTGASNEAQSQTETKDADQAKDTATETATAAQDAPTKPQKPRGLKKITESFKATPGKHAADANDPEKKTVQETVEKVANETTDATANLEKAAKDIKSKAKTRASKKDKNTNDQSTPAAAESSESASDSKAAA</sequence>
<feature type="compositionally biased region" description="Low complexity" evidence="1">
    <location>
        <begin position="661"/>
        <end position="670"/>
    </location>
</feature>
<dbReference type="Proteomes" id="UP000696413">
    <property type="component" value="Unassembled WGS sequence"/>
</dbReference>
<evidence type="ECO:0000313" key="2">
    <source>
        <dbReference type="EMBL" id="MBU8825676.1"/>
    </source>
</evidence>
<accession>A0ABS6HSK5</accession>
<protein>
    <submittedName>
        <fullName evidence="2">PE-PPE domain-containing protein</fullName>
    </submittedName>
</protein>
<reference evidence="2 3" key="1">
    <citation type="submission" date="2021-05" db="EMBL/GenBank/DDBJ databases">
        <title>Draft Genome Sequences of Clinical Respiratory Isolates of Mycobacterium goodii Recovered in Ireland.</title>
        <authorList>
            <person name="Flanagan P.R."/>
            <person name="Mok S."/>
            <person name="Roycroft E."/>
            <person name="Rogers T.R."/>
            <person name="Fitzgibbon M."/>
        </authorList>
    </citation>
    <scope>NUCLEOTIDE SEQUENCE [LARGE SCALE GENOMIC DNA]</scope>
    <source>
        <strain evidence="2 3">14IE55</strain>
    </source>
</reference>